<keyword evidence="6 11" id="KW-0067">ATP-binding</keyword>
<dbReference type="FunFam" id="3.40.50.620:FF:000045">
    <property type="entry name" value="Glutamate--tRNA ligase, mitochondrial"/>
    <property type="match status" value="1"/>
</dbReference>
<evidence type="ECO:0000313" key="16">
    <source>
        <dbReference type="Proteomes" id="UP000006039"/>
    </source>
</evidence>
<evidence type="ECO:0000256" key="3">
    <source>
        <dbReference type="ARBA" id="ARBA00012835"/>
    </source>
</evidence>
<dbReference type="GO" id="GO:0008270">
    <property type="term" value="F:zinc ion binding"/>
    <property type="evidence" value="ECO:0007669"/>
    <property type="project" value="InterPro"/>
</dbReference>
<dbReference type="FunCoup" id="J3NIG0">
    <property type="interactions" value="675"/>
</dbReference>
<dbReference type="PANTHER" id="PTHR43311">
    <property type="entry name" value="GLUTAMATE--TRNA LIGASE"/>
    <property type="match status" value="1"/>
</dbReference>
<dbReference type="Proteomes" id="UP000006039">
    <property type="component" value="Unassembled WGS sequence"/>
</dbReference>
<dbReference type="SUPFAM" id="SSF48163">
    <property type="entry name" value="An anticodon-binding domain of class I aminoacyl-tRNA synthetases"/>
    <property type="match status" value="1"/>
</dbReference>
<dbReference type="NCBIfam" id="TIGR00464">
    <property type="entry name" value="gltX_bact"/>
    <property type="match status" value="1"/>
</dbReference>
<keyword evidence="16" id="KW-1185">Reference proteome</keyword>
<evidence type="ECO:0000256" key="1">
    <source>
        <dbReference type="ARBA" id="ARBA00004173"/>
    </source>
</evidence>
<gene>
    <name evidence="15" type="primary">20341499</name>
    <name evidence="14" type="ORF">GGTG_01041</name>
</gene>
<evidence type="ECO:0000256" key="8">
    <source>
        <dbReference type="ARBA" id="ARBA00023146"/>
    </source>
</evidence>
<dbReference type="InterPro" id="IPR033910">
    <property type="entry name" value="GluRS_core"/>
</dbReference>
<dbReference type="OrthoDB" id="5399569at2759"/>
<dbReference type="GO" id="GO:0006424">
    <property type="term" value="P:glutamyl-tRNA aminoacylation"/>
    <property type="evidence" value="ECO:0007669"/>
    <property type="project" value="InterPro"/>
</dbReference>
<dbReference type="HAMAP" id="MF_00022">
    <property type="entry name" value="Glu_tRNA_synth_type1"/>
    <property type="match status" value="1"/>
</dbReference>
<dbReference type="PRINTS" id="PR00987">
    <property type="entry name" value="TRNASYNTHGLU"/>
</dbReference>
<comment type="similarity">
    <text evidence="2">Belongs to the class-I aminoacyl-tRNA synthetase family. Glutamate--tRNA ligase type 1 subfamily.</text>
</comment>
<dbReference type="EC" id="6.1.1.17" evidence="3"/>
<evidence type="ECO:0000256" key="6">
    <source>
        <dbReference type="ARBA" id="ARBA00022840"/>
    </source>
</evidence>
<evidence type="ECO:0000256" key="4">
    <source>
        <dbReference type="ARBA" id="ARBA00022598"/>
    </source>
</evidence>
<organism evidence="14">
    <name type="scientific">Gaeumannomyces tritici (strain R3-111a-1)</name>
    <name type="common">Wheat and barley take-all root rot fungus</name>
    <name type="synonym">Gaeumannomyces graminis var. tritici</name>
    <dbReference type="NCBI Taxonomy" id="644352"/>
    <lineage>
        <taxon>Eukaryota</taxon>
        <taxon>Fungi</taxon>
        <taxon>Dikarya</taxon>
        <taxon>Ascomycota</taxon>
        <taxon>Pezizomycotina</taxon>
        <taxon>Sordariomycetes</taxon>
        <taxon>Sordariomycetidae</taxon>
        <taxon>Magnaporthales</taxon>
        <taxon>Magnaporthaceae</taxon>
        <taxon>Gaeumannomyces</taxon>
    </lineage>
</organism>
<keyword evidence="8 11" id="KW-0030">Aminoacyl-tRNA synthetase</keyword>
<dbReference type="VEuPathDB" id="FungiDB:GGTG_01041"/>
<feature type="region of interest" description="Disordered" evidence="12">
    <location>
        <begin position="421"/>
        <end position="449"/>
    </location>
</feature>
<name>J3NIG0_GAET3</name>
<dbReference type="InterPro" id="IPR020058">
    <property type="entry name" value="Glu/Gln-tRNA-synth_Ib_cat-dom"/>
</dbReference>
<reference evidence="15" key="5">
    <citation type="submission" date="2018-04" db="UniProtKB">
        <authorList>
            <consortium name="EnsemblFungi"/>
        </authorList>
    </citation>
    <scope>IDENTIFICATION</scope>
    <source>
        <strain evidence="15">R3-111a-1</strain>
    </source>
</reference>
<evidence type="ECO:0000256" key="10">
    <source>
        <dbReference type="ARBA" id="ARBA00072917"/>
    </source>
</evidence>
<dbReference type="SUPFAM" id="SSF52374">
    <property type="entry name" value="Nucleotidylyl transferase"/>
    <property type="match status" value="1"/>
</dbReference>
<dbReference type="GO" id="GO:0000049">
    <property type="term" value="F:tRNA binding"/>
    <property type="evidence" value="ECO:0007669"/>
    <property type="project" value="InterPro"/>
</dbReference>
<feature type="region of interest" description="Disordered" evidence="12">
    <location>
        <begin position="377"/>
        <end position="401"/>
    </location>
</feature>
<dbReference type="AlphaFoldDB" id="J3NIG0"/>
<reference evidence="16" key="1">
    <citation type="submission" date="2010-07" db="EMBL/GenBank/DDBJ databases">
        <title>The genome sequence of Gaeumannomyces graminis var. tritici strain R3-111a-1.</title>
        <authorList>
            <consortium name="The Broad Institute Genome Sequencing Platform"/>
            <person name="Ma L.-J."/>
            <person name="Dead R."/>
            <person name="Young S."/>
            <person name="Zeng Q."/>
            <person name="Koehrsen M."/>
            <person name="Alvarado L."/>
            <person name="Berlin A."/>
            <person name="Chapman S.B."/>
            <person name="Chen Z."/>
            <person name="Freedman E."/>
            <person name="Gellesch M."/>
            <person name="Goldberg J."/>
            <person name="Griggs A."/>
            <person name="Gujja S."/>
            <person name="Heilman E.R."/>
            <person name="Heiman D."/>
            <person name="Hepburn T."/>
            <person name="Howarth C."/>
            <person name="Jen D."/>
            <person name="Larson L."/>
            <person name="Mehta T."/>
            <person name="Neiman D."/>
            <person name="Pearson M."/>
            <person name="Roberts A."/>
            <person name="Saif S."/>
            <person name="Shea T."/>
            <person name="Shenoy N."/>
            <person name="Sisk P."/>
            <person name="Stolte C."/>
            <person name="Sykes S."/>
            <person name="Walk T."/>
            <person name="White J."/>
            <person name="Yandava C."/>
            <person name="Haas B."/>
            <person name="Nusbaum C."/>
            <person name="Birren B."/>
        </authorList>
    </citation>
    <scope>NUCLEOTIDE SEQUENCE [LARGE SCALE GENOMIC DNA]</scope>
    <source>
        <strain evidence="16">R3-111a-1</strain>
    </source>
</reference>
<dbReference type="EMBL" id="GL385395">
    <property type="protein sequence ID" value="EJT81053.1"/>
    <property type="molecule type" value="Genomic_DNA"/>
</dbReference>
<protein>
    <recommendedName>
        <fullName evidence="10">Glutamate--tRNA ligase, mitochondrial</fullName>
        <ecNumber evidence="3">6.1.1.17</ecNumber>
    </recommendedName>
    <alternativeName>
        <fullName evidence="9">Glutamyl-tRNA synthetase</fullName>
    </alternativeName>
</protein>
<keyword evidence="4 11" id="KW-0436">Ligase</keyword>
<dbReference type="Pfam" id="PF00749">
    <property type="entry name" value="tRNA-synt_1c"/>
    <property type="match status" value="1"/>
</dbReference>
<evidence type="ECO:0000256" key="11">
    <source>
        <dbReference type="RuleBase" id="RU363037"/>
    </source>
</evidence>
<dbReference type="GO" id="GO:0005739">
    <property type="term" value="C:mitochondrion"/>
    <property type="evidence" value="ECO:0007669"/>
    <property type="project" value="UniProtKB-SubCell"/>
</dbReference>
<dbReference type="RefSeq" id="XP_009217062.1">
    <property type="nucleotide sequence ID" value="XM_009218798.1"/>
</dbReference>
<dbReference type="PANTHER" id="PTHR43311:SF2">
    <property type="entry name" value="GLUTAMATE--TRNA LIGASE, MITOCHONDRIAL-RELATED"/>
    <property type="match status" value="1"/>
</dbReference>
<reference evidence="15" key="4">
    <citation type="journal article" date="2015" name="G3 (Bethesda)">
        <title>Genome sequences of three phytopathogenic species of the Magnaporthaceae family of fungi.</title>
        <authorList>
            <person name="Okagaki L.H."/>
            <person name="Nunes C.C."/>
            <person name="Sailsbery J."/>
            <person name="Clay B."/>
            <person name="Brown D."/>
            <person name="John T."/>
            <person name="Oh Y."/>
            <person name="Young N."/>
            <person name="Fitzgerald M."/>
            <person name="Haas B.J."/>
            <person name="Zeng Q."/>
            <person name="Young S."/>
            <person name="Adiconis X."/>
            <person name="Fan L."/>
            <person name="Levin J.Z."/>
            <person name="Mitchell T.K."/>
            <person name="Okubara P.A."/>
            <person name="Farman M.L."/>
            <person name="Kohn L.M."/>
            <person name="Birren B."/>
            <person name="Ma L.-J."/>
            <person name="Dean R.A."/>
        </authorList>
    </citation>
    <scope>NUCLEOTIDE SEQUENCE</scope>
    <source>
        <strain evidence="15">R3-111a-1</strain>
    </source>
</reference>
<evidence type="ECO:0000256" key="12">
    <source>
        <dbReference type="SAM" id="MobiDB-lite"/>
    </source>
</evidence>
<dbReference type="CDD" id="cd00808">
    <property type="entry name" value="GluRS_core"/>
    <property type="match status" value="1"/>
</dbReference>
<comment type="subcellular location">
    <subcellularLocation>
        <location evidence="1">Mitochondrion</location>
    </subcellularLocation>
</comment>
<proteinExistence type="inferred from homology"/>
<dbReference type="InterPro" id="IPR014729">
    <property type="entry name" value="Rossmann-like_a/b/a_fold"/>
</dbReference>
<dbReference type="GO" id="GO:0004818">
    <property type="term" value="F:glutamate-tRNA ligase activity"/>
    <property type="evidence" value="ECO:0007669"/>
    <property type="project" value="UniProtKB-EC"/>
</dbReference>
<evidence type="ECO:0000256" key="5">
    <source>
        <dbReference type="ARBA" id="ARBA00022741"/>
    </source>
</evidence>
<evidence type="ECO:0000256" key="2">
    <source>
        <dbReference type="ARBA" id="ARBA00007894"/>
    </source>
</evidence>
<keyword evidence="7 11" id="KW-0648">Protein biosynthesis</keyword>
<reference evidence="14" key="3">
    <citation type="submission" date="2010-09" db="EMBL/GenBank/DDBJ databases">
        <title>Annotation of Gaeumannomyces graminis var. tritici R3-111a-1.</title>
        <authorList>
            <consortium name="The Broad Institute Genome Sequencing Platform"/>
            <person name="Ma L.-J."/>
            <person name="Dead R."/>
            <person name="Young S.K."/>
            <person name="Zeng Q."/>
            <person name="Gargeya S."/>
            <person name="Fitzgerald M."/>
            <person name="Haas B."/>
            <person name="Abouelleil A."/>
            <person name="Alvarado L."/>
            <person name="Arachchi H.M."/>
            <person name="Berlin A."/>
            <person name="Brown A."/>
            <person name="Chapman S.B."/>
            <person name="Chen Z."/>
            <person name="Dunbar C."/>
            <person name="Freedman E."/>
            <person name="Gearin G."/>
            <person name="Gellesch M."/>
            <person name="Goldberg J."/>
            <person name="Griggs A."/>
            <person name="Gujja S."/>
            <person name="Heiman D."/>
            <person name="Howarth C."/>
            <person name="Larson L."/>
            <person name="Lui A."/>
            <person name="MacDonald P.J.P."/>
            <person name="Mehta T."/>
            <person name="Montmayeur A."/>
            <person name="Murphy C."/>
            <person name="Neiman D."/>
            <person name="Pearson M."/>
            <person name="Priest M."/>
            <person name="Roberts A."/>
            <person name="Saif S."/>
            <person name="Shea T."/>
            <person name="Shenoy N."/>
            <person name="Sisk P."/>
            <person name="Stolte C."/>
            <person name="Sykes S."/>
            <person name="Yandava C."/>
            <person name="Wortman J."/>
            <person name="Nusbaum C."/>
            <person name="Birren B."/>
        </authorList>
    </citation>
    <scope>NUCLEOTIDE SEQUENCE</scope>
    <source>
        <strain evidence="14">R3-111a-1</strain>
    </source>
</reference>
<sequence length="622" mass="69630">MLFRQGPRRPLFLGRSVWIGHLLASRGYRTSKAASALTSSTNGAKSDDESRPARTRFAPSPTGFLHMGSLRTALFNYLLARSTGGQFLLRLEDTDRTRIVPDAEKRLYEDLRWAGLSWDEGPDIGGPKGPYRQSERLHHYRKYAQELLDKDRAYRCFCTKEELEASQLDSQAESGHTGRYPGTCLAVTADESEERAARGEPHVIRFKSSKKPVLVQDVVYRRFKKRGAEDDFIIMKSDGFPTYHFANVVDDYLMEVTHVVRGAEWLVSTPMHCDLYAALGWKEPVFAHVGLLVNAERQKLSKRNSDIQISSYQEKHILPEALLNFLVTLGWRAPSRKGIMTLQQLVECFNLKFTKGDIVTELEKLEFYQRKHLERLLTEPPADHQPDPRLPDPRLPDPKLLDPRLEPVLRAVADEIRALEASRTGGNSSEFPEPPNSPAPIDTAPLGSLHPAVEDDLEAAGGRQEYVLAALRLLAHKAWPLEGLVAANRYIFWRPSRAHLLETLGQLREALGEVEVVADGSADGVRVALASARRALEPLDHEMSWTADRLGEVIEFVNDSVVCHEPGTGLPIAHATFKLWRWAMAGLDPGPPIHALLELLGREEALARLDQAIELAAEAGWG</sequence>
<dbReference type="InterPro" id="IPR000924">
    <property type="entry name" value="Glu/Gln-tRNA-synth"/>
</dbReference>
<dbReference type="STRING" id="644352.J3NIG0"/>
<dbReference type="HOGENOM" id="CLU_015768_6_3_1"/>
<feature type="domain" description="Glutamyl/glutaminyl-tRNA synthetase class Ib catalytic" evidence="13">
    <location>
        <begin position="54"/>
        <end position="353"/>
    </location>
</feature>
<reference evidence="14" key="2">
    <citation type="submission" date="2010-07" db="EMBL/GenBank/DDBJ databases">
        <authorList>
            <consortium name="The Broad Institute Genome Sequencing Platform"/>
            <consortium name="Broad Institute Genome Sequencing Center for Infectious Disease"/>
            <person name="Ma L.-J."/>
            <person name="Dead R."/>
            <person name="Young S."/>
            <person name="Zeng Q."/>
            <person name="Koehrsen M."/>
            <person name="Alvarado L."/>
            <person name="Berlin A."/>
            <person name="Chapman S.B."/>
            <person name="Chen Z."/>
            <person name="Freedman E."/>
            <person name="Gellesch M."/>
            <person name="Goldberg J."/>
            <person name="Griggs A."/>
            <person name="Gujja S."/>
            <person name="Heilman E.R."/>
            <person name="Heiman D."/>
            <person name="Hepburn T."/>
            <person name="Howarth C."/>
            <person name="Jen D."/>
            <person name="Larson L."/>
            <person name="Mehta T."/>
            <person name="Neiman D."/>
            <person name="Pearson M."/>
            <person name="Roberts A."/>
            <person name="Saif S."/>
            <person name="Shea T."/>
            <person name="Shenoy N."/>
            <person name="Sisk P."/>
            <person name="Stolte C."/>
            <person name="Sykes S."/>
            <person name="Walk T."/>
            <person name="White J."/>
            <person name="Yandava C."/>
            <person name="Haas B."/>
            <person name="Nusbaum C."/>
            <person name="Birren B."/>
        </authorList>
    </citation>
    <scope>NUCLEOTIDE SEQUENCE</scope>
    <source>
        <strain evidence="14">R3-111a-1</strain>
    </source>
</reference>
<dbReference type="Gene3D" id="1.10.10.350">
    <property type="match status" value="1"/>
</dbReference>
<dbReference type="InterPro" id="IPR049940">
    <property type="entry name" value="GluQ/Sye"/>
</dbReference>
<accession>J3NIG0</accession>
<evidence type="ECO:0000256" key="9">
    <source>
        <dbReference type="ARBA" id="ARBA00030865"/>
    </source>
</evidence>
<dbReference type="InterPro" id="IPR004527">
    <property type="entry name" value="Glu-tRNA-ligase_bac/mito"/>
</dbReference>
<dbReference type="Gene3D" id="3.40.50.620">
    <property type="entry name" value="HUPs"/>
    <property type="match status" value="1"/>
</dbReference>
<evidence type="ECO:0000313" key="14">
    <source>
        <dbReference type="EMBL" id="EJT81053.1"/>
    </source>
</evidence>
<keyword evidence="5 11" id="KW-0547">Nucleotide-binding</keyword>
<feature type="region of interest" description="Disordered" evidence="12">
    <location>
        <begin position="34"/>
        <end position="58"/>
    </location>
</feature>
<evidence type="ECO:0000313" key="15">
    <source>
        <dbReference type="EnsemblFungi" id="EJT81053"/>
    </source>
</evidence>
<dbReference type="InterPro" id="IPR020751">
    <property type="entry name" value="aa-tRNA-synth_I_codon-bd_sub2"/>
</dbReference>
<evidence type="ECO:0000256" key="7">
    <source>
        <dbReference type="ARBA" id="ARBA00022917"/>
    </source>
</evidence>
<dbReference type="eggNOG" id="KOG1149">
    <property type="taxonomic scope" value="Eukaryota"/>
</dbReference>
<dbReference type="EnsemblFungi" id="EJT81053">
    <property type="protein sequence ID" value="EJT81053"/>
    <property type="gene ID" value="GGTG_01041"/>
</dbReference>
<dbReference type="InterPro" id="IPR008925">
    <property type="entry name" value="aa_tRNA-synth_I_cd-bd_sf"/>
</dbReference>
<evidence type="ECO:0000259" key="13">
    <source>
        <dbReference type="Pfam" id="PF00749"/>
    </source>
</evidence>
<dbReference type="GO" id="GO:0005524">
    <property type="term" value="F:ATP binding"/>
    <property type="evidence" value="ECO:0007669"/>
    <property type="project" value="UniProtKB-KW"/>
</dbReference>
<dbReference type="GeneID" id="20341499"/>